<dbReference type="PANTHER" id="PTHR10165:SF35">
    <property type="entry name" value="RE23632P"/>
    <property type="match status" value="1"/>
</dbReference>
<evidence type="ECO:0000313" key="8">
    <source>
        <dbReference type="Proteomes" id="UP000593567"/>
    </source>
</evidence>
<feature type="domain" description="Phosphatidic acid phosphatase type 2/haloperoxidase" evidence="6">
    <location>
        <begin position="1"/>
        <end position="137"/>
    </location>
</feature>
<dbReference type="InterPro" id="IPR036938">
    <property type="entry name" value="PAP2/HPO_sf"/>
</dbReference>
<dbReference type="SMART" id="SM00014">
    <property type="entry name" value="acidPPc"/>
    <property type="match status" value="1"/>
</dbReference>
<dbReference type="InterPro" id="IPR000326">
    <property type="entry name" value="PAP2/HPO"/>
</dbReference>
<sequence length="216" mass="24427">MLTGAVTNVLKLCAGRPRPDFYYRCFPEAQLEGAEEVPWTLPLHCTGDNATIIEGRKSFPSGHSSWSFSVMTWCFLYISGKLATFSSKGEGWRLCVSVVPLLLASCIAISRTCDNHHHWQDVLVGSMLGIVIAYTVYHRYYHSLSHKHCALPLSHTIESTQTIESYEYNSYDLDYHEKEVKVALIASVTNSQLTVTSFQLLVTMIQTAGYNQHRQW</sequence>
<dbReference type="GO" id="GO:0016020">
    <property type="term" value="C:membrane"/>
    <property type="evidence" value="ECO:0007669"/>
    <property type="project" value="UniProtKB-SubCell"/>
</dbReference>
<name>A0A7J7J714_BUGNE</name>
<keyword evidence="4" id="KW-1133">Transmembrane helix</keyword>
<reference evidence="7" key="1">
    <citation type="submission" date="2020-06" db="EMBL/GenBank/DDBJ databases">
        <title>Draft genome of Bugula neritina, a colonial animal packing powerful symbionts and potential medicines.</title>
        <authorList>
            <person name="Rayko M."/>
        </authorList>
    </citation>
    <scope>NUCLEOTIDE SEQUENCE [LARGE SCALE GENOMIC DNA]</scope>
    <source>
        <strain evidence="7">Kwan_BN1</strain>
    </source>
</reference>
<keyword evidence="5" id="KW-0472">Membrane</keyword>
<keyword evidence="8" id="KW-1185">Reference proteome</keyword>
<evidence type="ECO:0000313" key="7">
    <source>
        <dbReference type="EMBL" id="KAF6021815.1"/>
    </source>
</evidence>
<comment type="subcellular location">
    <subcellularLocation>
        <location evidence="1">Membrane</location>
        <topology evidence="1">Multi-pass membrane protein</topology>
    </subcellularLocation>
</comment>
<accession>A0A7J7J714</accession>
<dbReference type="AlphaFoldDB" id="A0A7J7J714"/>
<organism evidence="7 8">
    <name type="scientific">Bugula neritina</name>
    <name type="common">Brown bryozoan</name>
    <name type="synonym">Sertularia neritina</name>
    <dbReference type="NCBI Taxonomy" id="10212"/>
    <lineage>
        <taxon>Eukaryota</taxon>
        <taxon>Metazoa</taxon>
        <taxon>Spiralia</taxon>
        <taxon>Lophotrochozoa</taxon>
        <taxon>Bryozoa</taxon>
        <taxon>Gymnolaemata</taxon>
        <taxon>Cheilostomatida</taxon>
        <taxon>Flustrina</taxon>
        <taxon>Buguloidea</taxon>
        <taxon>Bugulidae</taxon>
        <taxon>Bugula</taxon>
    </lineage>
</organism>
<dbReference type="Gene3D" id="1.20.144.10">
    <property type="entry name" value="Phosphatidic acid phosphatase type 2/haloperoxidase"/>
    <property type="match status" value="1"/>
</dbReference>
<keyword evidence="3" id="KW-0812">Transmembrane</keyword>
<dbReference type="UniPathway" id="UPA00085"/>
<dbReference type="GO" id="GO:0008195">
    <property type="term" value="F:phosphatidate phosphatase activity"/>
    <property type="evidence" value="ECO:0007669"/>
    <property type="project" value="TreeGrafter"/>
</dbReference>
<evidence type="ECO:0000256" key="1">
    <source>
        <dbReference type="ARBA" id="ARBA00004141"/>
    </source>
</evidence>
<dbReference type="InterPro" id="IPR043216">
    <property type="entry name" value="PAP-like"/>
</dbReference>
<evidence type="ECO:0000256" key="5">
    <source>
        <dbReference type="ARBA" id="ARBA00023136"/>
    </source>
</evidence>
<evidence type="ECO:0000259" key="6">
    <source>
        <dbReference type="SMART" id="SM00014"/>
    </source>
</evidence>
<evidence type="ECO:0000256" key="2">
    <source>
        <dbReference type="ARBA" id="ARBA00008816"/>
    </source>
</evidence>
<protein>
    <submittedName>
        <fullName evidence="7">PPAPDC1B</fullName>
    </submittedName>
</protein>
<evidence type="ECO:0000256" key="4">
    <source>
        <dbReference type="ARBA" id="ARBA00022989"/>
    </source>
</evidence>
<proteinExistence type="inferred from homology"/>
<dbReference type="SUPFAM" id="SSF48317">
    <property type="entry name" value="Acid phosphatase/Vanadium-dependent haloperoxidase"/>
    <property type="match status" value="1"/>
</dbReference>
<dbReference type="Proteomes" id="UP000593567">
    <property type="component" value="Unassembled WGS sequence"/>
</dbReference>
<dbReference type="Pfam" id="PF01569">
    <property type="entry name" value="PAP2"/>
    <property type="match status" value="1"/>
</dbReference>
<dbReference type="CDD" id="cd03390">
    <property type="entry name" value="PAP2_containing_1_like"/>
    <property type="match status" value="1"/>
</dbReference>
<dbReference type="OrthoDB" id="10030083at2759"/>
<dbReference type="PANTHER" id="PTHR10165">
    <property type="entry name" value="LIPID PHOSPHATE PHOSPHATASE"/>
    <property type="match status" value="1"/>
</dbReference>
<comment type="similarity">
    <text evidence="2">Belongs to the PA-phosphatase related phosphoesterase family.</text>
</comment>
<gene>
    <name evidence="7" type="ORF">EB796_019879</name>
</gene>
<evidence type="ECO:0000256" key="3">
    <source>
        <dbReference type="ARBA" id="ARBA00022692"/>
    </source>
</evidence>
<comment type="caution">
    <text evidence="7">The sequence shown here is derived from an EMBL/GenBank/DDBJ whole genome shotgun (WGS) entry which is preliminary data.</text>
</comment>
<dbReference type="GO" id="GO:0046839">
    <property type="term" value="P:phospholipid dephosphorylation"/>
    <property type="evidence" value="ECO:0007669"/>
    <property type="project" value="TreeGrafter"/>
</dbReference>
<dbReference type="GO" id="GO:0006644">
    <property type="term" value="P:phospholipid metabolic process"/>
    <property type="evidence" value="ECO:0007669"/>
    <property type="project" value="UniProtKB-UniPathway"/>
</dbReference>
<dbReference type="EMBL" id="VXIV02002958">
    <property type="protein sequence ID" value="KAF6021815.1"/>
    <property type="molecule type" value="Genomic_DNA"/>
</dbReference>